<name>A0A318SCQ5_9DEIO</name>
<protein>
    <submittedName>
        <fullName evidence="5">Alpha amylase catalytic subunit</fullName>
    </submittedName>
</protein>
<dbReference type="Gene3D" id="2.60.40.10">
    <property type="entry name" value="Immunoglobulins"/>
    <property type="match status" value="1"/>
</dbReference>
<keyword evidence="3" id="KW-0732">Signal</keyword>
<feature type="chain" id="PRO_5016341357" evidence="3">
    <location>
        <begin position="29"/>
        <end position="669"/>
    </location>
</feature>
<dbReference type="CDD" id="cd12962">
    <property type="entry name" value="X25_BaPul_like"/>
    <property type="match status" value="1"/>
</dbReference>
<dbReference type="SUPFAM" id="SSF51445">
    <property type="entry name" value="(Trans)glycosidases"/>
    <property type="match status" value="1"/>
</dbReference>
<dbReference type="GO" id="GO:0009313">
    <property type="term" value="P:oligosaccharide catabolic process"/>
    <property type="evidence" value="ECO:0007669"/>
    <property type="project" value="TreeGrafter"/>
</dbReference>
<evidence type="ECO:0000259" key="4">
    <source>
        <dbReference type="SMART" id="SM00642"/>
    </source>
</evidence>
<dbReference type="InterPro" id="IPR006047">
    <property type="entry name" value="GH13_cat_dom"/>
</dbReference>
<dbReference type="PANTHER" id="PTHR10357">
    <property type="entry name" value="ALPHA-AMYLASE FAMILY MEMBER"/>
    <property type="match status" value="1"/>
</dbReference>
<dbReference type="InterPro" id="IPR017853">
    <property type="entry name" value="GH"/>
</dbReference>
<dbReference type="EMBL" id="QJSX01000005">
    <property type="protein sequence ID" value="PYE54588.1"/>
    <property type="molecule type" value="Genomic_DNA"/>
</dbReference>
<accession>A0A318SCQ5</accession>
<dbReference type="GO" id="GO:0004556">
    <property type="term" value="F:alpha-amylase activity"/>
    <property type="evidence" value="ECO:0007669"/>
    <property type="project" value="TreeGrafter"/>
</dbReference>
<dbReference type="Gene3D" id="3.20.20.80">
    <property type="entry name" value="Glycosidases"/>
    <property type="match status" value="2"/>
</dbReference>
<evidence type="ECO:0000256" key="3">
    <source>
        <dbReference type="SAM" id="SignalP"/>
    </source>
</evidence>
<dbReference type="SUPFAM" id="SSF51011">
    <property type="entry name" value="Glycosyl hydrolase domain"/>
    <property type="match status" value="1"/>
</dbReference>
<reference evidence="5 6" key="1">
    <citation type="submission" date="2018-06" db="EMBL/GenBank/DDBJ databases">
        <title>Genomic Encyclopedia of Type Strains, Phase IV (KMG-IV): sequencing the most valuable type-strain genomes for metagenomic binning, comparative biology and taxonomic classification.</title>
        <authorList>
            <person name="Goeker M."/>
        </authorList>
    </citation>
    <scope>NUCLEOTIDE SEQUENCE [LARGE SCALE GENOMIC DNA]</scope>
    <source>
        <strain evidence="5 6">DSM 18048</strain>
    </source>
</reference>
<evidence type="ECO:0000313" key="5">
    <source>
        <dbReference type="EMBL" id="PYE54588.1"/>
    </source>
</evidence>
<evidence type="ECO:0000313" key="6">
    <source>
        <dbReference type="Proteomes" id="UP000248326"/>
    </source>
</evidence>
<dbReference type="Gene3D" id="2.60.40.1180">
    <property type="entry name" value="Golgi alpha-mannosidase II"/>
    <property type="match status" value="1"/>
</dbReference>
<dbReference type="InterPro" id="IPR013783">
    <property type="entry name" value="Ig-like_fold"/>
</dbReference>
<dbReference type="Pfam" id="PF00128">
    <property type="entry name" value="Alpha-amylase"/>
    <property type="match status" value="2"/>
</dbReference>
<dbReference type="CDD" id="cd11316">
    <property type="entry name" value="AmyAc_bac2_AmyA"/>
    <property type="match status" value="1"/>
</dbReference>
<dbReference type="InterPro" id="IPR013780">
    <property type="entry name" value="Glyco_hydro_b"/>
</dbReference>
<dbReference type="Pfam" id="PF22058">
    <property type="entry name" value="X25_BaPul_like"/>
    <property type="match status" value="1"/>
</dbReference>
<evidence type="ECO:0000256" key="2">
    <source>
        <dbReference type="SAM" id="MobiDB-lite"/>
    </source>
</evidence>
<dbReference type="PANTHER" id="PTHR10357:SF179">
    <property type="entry name" value="NEUTRAL AND BASIC AMINO ACID TRANSPORT PROTEIN RBAT"/>
    <property type="match status" value="1"/>
</dbReference>
<dbReference type="Gene3D" id="3.90.400.10">
    <property type="entry name" value="Oligo-1,6-glucosidase, Domain 2"/>
    <property type="match status" value="1"/>
</dbReference>
<evidence type="ECO:0000256" key="1">
    <source>
        <dbReference type="ARBA" id="ARBA00008061"/>
    </source>
</evidence>
<dbReference type="AlphaFoldDB" id="A0A318SCQ5"/>
<dbReference type="RefSeq" id="WP_110886348.1">
    <property type="nucleotide sequence ID" value="NZ_QJSX01000005.1"/>
</dbReference>
<dbReference type="InterPro" id="IPR045857">
    <property type="entry name" value="O16G_dom_2"/>
</dbReference>
<proteinExistence type="inferred from homology"/>
<keyword evidence="6" id="KW-1185">Reference proteome</keyword>
<comment type="similarity">
    <text evidence="1">Belongs to the glycosyl hydrolase 13 family.</text>
</comment>
<feature type="signal peptide" evidence="3">
    <location>
        <begin position="1"/>
        <end position="28"/>
    </location>
</feature>
<sequence length="669" mass="72342">MIKLPLVASRLLLPLALTLTSAATTTTAADTSMLPRKASTAANTWWANAAFYQVFVRSFQDSDGDGIGDFKGLTSRLDYLKNLGVNALWLMPIFPSPSYHGYDVTDYQNVNSQYGTLADFDALLKAAHAKGFKVMLDWVPNHTSRNHPWFQAARDPSSDKHDWYLWRTSDPGWRKPWGEPGTVWFPVTTGAQTTSRVVFPGTIQKALGGREWDPNGDASAATQVAPGVFEFVARLPEGSYEYKTAVGGSWSENYGAGDRPDGPNIRLAVPAGGAIVKFVYDANKHTVRDSLNNPGEVKAPDVVPARSGSATATSTATNTQYYYAAFWEGMPDLNWRNPGVKAAMNDAAAFWLKRGVDGFRVDAARYIVENKDDNLPDNADTLAWTKDFTRFVKSVKPDAAVVGEVWTDLPTVAKYFLNGQGEDLAFNFDLRDALLGAVRGGSPDLVQTSMDRVTASYPTSGVDAIFTTNHDMTRPSFASTTQAKTAASLLLTLPGTPFLYYGQEIGMPNGSGNADEEKRTPMRWTTQGGAGFTTGVPWYAFSTNDPNVTVQAQQANAASLLSHYRRLLSLRSQIAALRSGGYVPLQAKDGVLSFVRSTSDAAVVVIVNLGASAKNVTVDLSRVPVKIAGPVMEAWSGRKLANVDARNQKAYPVAGLEAGGLAILTFPAK</sequence>
<comment type="caution">
    <text evidence="5">The sequence shown here is derived from an EMBL/GenBank/DDBJ whole genome shotgun (WGS) entry which is preliminary data.</text>
</comment>
<dbReference type="SMART" id="SM00642">
    <property type="entry name" value="Aamy"/>
    <property type="match status" value="1"/>
</dbReference>
<dbReference type="InterPro" id="IPR054409">
    <property type="entry name" value="X25_BaPul-like"/>
</dbReference>
<feature type="domain" description="Glycosyl hydrolase family 13 catalytic" evidence="4">
    <location>
        <begin position="53"/>
        <end position="549"/>
    </location>
</feature>
<dbReference type="Proteomes" id="UP000248326">
    <property type="component" value="Unassembled WGS sequence"/>
</dbReference>
<feature type="region of interest" description="Disordered" evidence="2">
    <location>
        <begin position="291"/>
        <end position="311"/>
    </location>
</feature>
<gene>
    <name evidence="5" type="ORF">DES52_105228</name>
</gene>
<organism evidence="5 6">
    <name type="scientific">Deinococcus yavapaiensis KR-236</name>
    <dbReference type="NCBI Taxonomy" id="694435"/>
    <lineage>
        <taxon>Bacteria</taxon>
        <taxon>Thermotogati</taxon>
        <taxon>Deinococcota</taxon>
        <taxon>Deinococci</taxon>
        <taxon>Deinococcales</taxon>
        <taxon>Deinococcaceae</taxon>
        <taxon>Deinococcus</taxon>
    </lineage>
</organism>